<evidence type="ECO:0000313" key="1">
    <source>
        <dbReference type="EMBL" id="KAF0739533.1"/>
    </source>
</evidence>
<keyword evidence="2" id="KW-1185">Reference proteome</keyword>
<protein>
    <submittedName>
        <fullName evidence="1">Uncharacterized protein</fullName>
    </submittedName>
</protein>
<dbReference type="VEuPathDB" id="FungiDB:AeMF1_010556"/>
<dbReference type="Proteomes" id="UP000481153">
    <property type="component" value="Unassembled WGS sequence"/>
</dbReference>
<gene>
    <name evidence="1" type="ORF">Ae201684_004715</name>
</gene>
<dbReference type="EMBL" id="VJMJ01000063">
    <property type="protein sequence ID" value="KAF0739533.1"/>
    <property type="molecule type" value="Genomic_DNA"/>
</dbReference>
<evidence type="ECO:0000313" key="2">
    <source>
        <dbReference type="Proteomes" id="UP000481153"/>
    </source>
</evidence>
<organism evidence="1 2">
    <name type="scientific">Aphanomyces euteiches</name>
    <dbReference type="NCBI Taxonomy" id="100861"/>
    <lineage>
        <taxon>Eukaryota</taxon>
        <taxon>Sar</taxon>
        <taxon>Stramenopiles</taxon>
        <taxon>Oomycota</taxon>
        <taxon>Saprolegniomycetes</taxon>
        <taxon>Saprolegniales</taxon>
        <taxon>Verrucalvaceae</taxon>
        <taxon>Aphanomyces</taxon>
    </lineage>
</organism>
<accession>A0A6G0XGY3</accession>
<sequence length="126" mass="14371">MGSAPTSLRVNEEFRRYFRTWDIMDVTVARMKYRQLTLRYCINMEQLAIVLGRQLPDPLVSFVFGLFAPKPIREPRSVPVVDAVEVFVGLILVCQATLAQRIAFIFDLMDSRGLGQLSESELSICK</sequence>
<dbReference type="AlphaFoldDB" id="A0A6G0XGY3"/>
<reference evidence="1 2" key="1">
    <citation type="submission" date="2019-07" db="EMBL/GenBank/DDBJ databases">
        <title>Genomics analysis of Aphanomyces spp. identifies a new class of oomycete effector associated with host adaptation.</title>
        <authorList>
            <person name="Gaulin E."/>
        </authorList>
    </citation>
    <scope>NUCLEOTIDE SEQUENCE [LARGE SCALE GENOMIC DNA]</scope>
    <source>
        <strain evidence="1 2">ATCC 201684</strain>
    </source>
</reference>
<name>A0A6G0XGY3_9STRA</name>
<comment type="caution">
    <text evidence="1">The sequence shown here is derived from an EMBL/GenBank/DDBJ whole genome shotgun (WGS) entry which is preliminary data.</text>
</comment>
<proteinExistence type="predicted"/>